<dbReference type="Proteomes" id="UP001165064">
    <property type="component" value="Unassembled WGS sequence"/>
</dbReference>
<keyword evidence="2" id="KW-1185">Reference proteome</keyword>
<organism evidence="1 2">
    <name type="scientific">Ambrosiozyma monospora</name>
    <name type="common">Yeast</name>
    <name type="synonym">Endomycopsis monosporus</name>
    <dbReference type="NCBI Taxonomy" id="43982"/>
    <lineage>
        <taxon>Eukaryota</taxon>
        <taxon>Fungi</taxon>
        <taxon>Dikarya</taxon>
        <taxon>Ascomycota</taxon>
        <taxon>Saccharomycotina</taxon>
        <taxon>Pichiomycetes</taxon>
        <taxon>Pichiales</taxon>
        <taxon>Pichiaceae</taxon>
        <taxon>Ambrosiozyma</taxon>
    </lineage>
</organism>
<evidence type="ECO:0000313" key="1">
    <source>
        <dbReference type="EMBL" id="GME85915.1"/>
    </source>
</evidence>
<sequence>MSSDPVFHIVKPNLAVPLSAQAHSPIKVNIQSSALLQLIESIYQDDENDKTKSRTVGTLLGVRSDDGSSIEIKESYIVPHNEEDDELRIEEAFHITSYQLLKRISPELQVVGWFSTNAKFDDFTGLLNEFYGKGSCAPHAPIHLTLQCTDEKTGEIISPIVKTYISSPVGLPASSGLAHQLGLEKIGATAFTPIPNEVIYTKNQLNTLKFLNKASSNTSTNSVKLNKDELRQFSQSISEVSSLVEVLQNYVQKVIAGEIEGDESVGKFLLTNLNFKAESIDVEYLKKAFEQHINDSLLVEYLASCIKQQLDASAKLTNFISPEEAVN</sequence>
<accession>A0ACB5TCM6</accession>
<comment type="caution">
    <text evidence="1">The sequence shown here is derived from an EMBL/GenBank/DDBJ whole genome shotgun (WGS) entry which is preliminary data.</text>
</comment>
<proteinExistence type="predicted"/>
<dbReference type="EMBL" id="BSXS01006687">
    <property type="protein sequence ID" value="GME85915.1"/>
    <property type="molecule type" value="Genomic_DNA"/>
</dbReference>
<reference evidence="1" key="1">
    <citation type="submission" date="2023-04" db="EMBL/GenBank/DDBJ databases">
        <title>Ambrosiozyma monospora NBRC 10751.</title>
        <authorList>
            <person name="Ichikawa N."/>
            <person name="Sato H."/>
            <person name="Tonouchi N."/>
        </authorList>
    </citation>
    <scope>NUCLEOTIDE SEQUENCE</scope>
    <source>
        <strain evidence="1">NBRC 10751</strain>
    </source>
</reference>
<protein>
    <submittedName>
        <fullName evidence="1">Unnamed protein product</fullName>
    </submittedName>
</protein>
<name>A0ACB5TCM6_AMBMO</name>
<evidence type="ECO:0000313" key="2">
    <source>
        <dbReference type="Proteomes" id="UP001165064"/>
    </source>
</evidence>
<gene>
    <name evidence="1" type="ORF">Amon02_000780800</name>
</gene>